<organism evidence="5 6">
    <name type="scientific">Aldrovandia affinis</name>
    <dbReference type="NCBI Taxonomy" id="143900"/>
    <lineage>
        <taxon>Eukaryota</taxon>
        <taxon>Metazoa</taxon>
        <taxon>Chordata</taxon>
        <taxon>Craniata</taxon>
        <taxon>Vertebrata</taxon>
        <taxon>Euteleostomi</taxon>
        <taxon>Actinopterygii</taxon>
        <taxon>Neopterygii</taxon>
        <taxon>Teleostei</taxon>
        <taxon>Notacanthiformes</taxon>
        <taxon>Halosauridae</taxon>
        <taxon>Aldrovandia</taxon>
    </lineage>
</organism>
<name>A0AAD7WNR4_9TELE</name>
<dbReference type="Gene3D" id="3.40.50.300">
    <property type="entry name" value="P-loop containing nucleotide triphosphate hydrolases"/>
    <property type="match status" value="1"/>
</dbReference>
<feature type="coiled-coil region" evidence="2">
    <location>
        <begin position="426"/>
        <end position="453"/>
    </location>
</feature>
<evidence type="ECO:0000313" key="6">
    <source>
        <dbReference type="Proteomes" id="UP001221898"/>
    </source>
</evidence>
<dbReference type="Pfam" id="PF25974">
    <property type="entry name" value="URGCP_9th"/>
    <property type="match status" value="1"/>
</dbReference>
<evidence type="ECO:0000313" key="5">
    <source>
        <dbReference type="EMBL" id="KAJ8403707.1"/>
    </source>
</evidence>
<comment type="similarity">
    <text evidence="1">Belongs to the TRAFAC class dynamin-like GTPase superfamily. Very large inducible GTPase (VLIG) family.</text>
</comment>
<dbReference type="PROSITE" id="PS51717">
    <property type="entry name" value="G_VLIG"/>
    <property type="match status" value="1"/>
</dbReference>
<accession>A0AAD7WNR4</accession>
<proteinExistence type="inferred from homology"/>
<dbReference type="InterPro" id="IPR052986">
    <property type="entry name" value="VLIG_GTPase"/>
</dbReference>
<dbReference type="InterPro" id="IPR030383">
    <property type="entry name" value="G_VLIG_dom"/>
</dbReference>
<dbReference type="InterPro" id="IPR057365">
    <property type="entry name" value="URGCP"/>
</dbReference>
<dbReference type="Proteomes" id="UP001221898">
    <property type="component" value="Unassembled WGS sequence"/>
</dbReference>
<keyword evidence="6" id="KW-1185">Reference proteome</keyword>
<evidence type="ECO:0000256" key="3">
    <source>
        <dbReference type="SAM" id="MobiDB-lite"/>
    </source>
</evidence>
<dbReference type="GO" id="GO:0005525">
    <property type="term" value="F:GTP binding"/>
    <property type="evidence" value="ECO:0007669"/>
    <property type="project" value="InterPro"/>
</dbReference>
<dbReference type="Pfam" id="PF25496">
    <property type="entry name" value="URGCP"/>
    <property type="match status" value="1"/>
</dbReference>
<comment type="caution">
    <text evidence="5">The sequence shown here is derived from an EMBL/GenBank/DDBJ whole genome shotgun (WGS) entry which is preliminary data.</text>
</comment>
<protein>
    <recommendedName>
        <fullName evidence="4">VLIG-type G domain-containing protein</fullName>
    </recommendedName>
</protein>
<dbReference type="InterPro" id="IPR027417">
    <property type="entry name" value="P-loop_NTPase"/>
</dbReference>
<dbReference type="PANTHER" id="PTHR14819:SF9">
    <property type="entry name" value="UP-REGULATOR OF CELL PROLIFERATION-LIKE"/>
    <property type="match status" value="1"/>
</dbReference>
<gene>
    <name evidence="5" type="ORF">AAFF_G00345750</name>
</gene>
<dbReference type="EMBL" id="JAINUG010000056">
    <property type="protein sequence ID" value="KAJ8403707.1"/>
    <property type="molecule type" value="Genomic_DNA"/>
</dbReference>
<feature type="region of interest" description="Disordered" evidence="3">
    <location>
        <begin position="1"/>
        <end position="20"/>
    </location>
</feature>
<dbReference type="Pfam" id="PF25683">
    <property type="entry name" value="URGCP_GTPase"/>
    <property type="match status" value="1"/>
</dbReference>
<reference evidence="5" key="1">
    <citation type="journal article" date="2023" name="Science">
        <title>Genome structures resolve the early diversification of teleost fishes.</title>
        <authorList>
            <person name="Parey E."/>
            <person name="Louis A."/>
            <person name="Montfort J."/>
            <person name="Bouchez O."/>
            <person name="Roques C."/>
            <person name="Iampietro C."/>
            <person name="Lluch J."/>
            <person name="Castinel A."/>
            <person name="Donnadieu C."/>
            <person name="Desvignes T."/>
            <person name="Floi Bucao C."/>
            <person name="Jouanno E."/>
            <person name="Wen M."/>
            <person name="Mejri S."/>
            <person name="Dirks R."/>
            <person name="Jansen H."/>
            <person name="Henkel C."/>
            <person name="Chen W.J."/>
            <person name="Zahm M."/>
            <person name="Cabau C."/>
            <person name="Klopp C."/>
            <person name="Thompson A.W."/>
            <person name="Robinson-Rechavi M."/>
            <person name="Braasch I."/>
            <person name="Lecointre G."/>
            <person name="Bobe J."/>
            <person name="Postlethwait J.H."/>
            <person name="Berthelot C."/>
            <person name="Roest Crollius H."/>
            <person name="Guiguen Y."/>
        </authorList>
    </citation>
    <scope>NUCLEOTIDE SEQUENCE</scope>
    <source>
        <strain evidence="5">NC1722</strain>
    </source>
</reference>
<evidence type="ECO:0000256" key="2">
    <source>
        <dbReference type="SAM" id="Coils"/>
    </source>
</evidence>
<evidence type="ECO:0000256" key="1">
    <source>
        <dbReference type="ARBA" id="ARBA00006828"/>
    </source>
</evidence>
<keyword evidence="2" id="KW-0175">Coiled coil</keyword>
<dbReference type="PANTHER" id="PTHR14819">
    <property type="entry name" value="GTP-BINDING"/>
    <property type="match status" value="1"/>
</dbReference>
<dbReference type="InterPro" id="IPR058641">
    <property type="entry name" value="GVIN1_dom"/>
</dbReference>
<feature type="domain" description="VLIG-type G" evidence="4">
    <location>
        <begin position="567"/>
        <end position="801"/>
    </location>
</feature>
<sequence length="1532" mass="172718">MSLKSFSLSRKGKRRTPGIWGTRPLAPTDLPWTFLRRLWLLNPQARSPRLHNEADPLANTPGEGAPLGLGEDSHCAVNALDLVTAVYVSASGFLRQEMTVRMAQCGFAVPLLLPPGGPNGQATLLLWPLRAVVRAWRPHSLEEAGGFIEGDIASSQMPLLSFVRLGRCSVSKSQVLNRVLSGLQGPGGCFLHRGMDGGQLPRRLSDGLVEASWYLPSGDHDLDVFPEPVMVANLRGDVATGTYEKQLSFLCLNSSALFVFCGSLGDRERLLLASWRSSASHVFLIMCLQGEEETAEEREEQEKGAALQKLAEDLELPEGAVLSWSRHDGEKVLVSRLSEAMTQLLGDNLRLVTMVEAADIAHELSIAVDEGEVCRRALTQVEEVLKGMEEQGVCRYKEEQLPLQGQLWRRLVRLEKLECRLKDSEGASLEDQKQQLLREKENLCQEKIEYRMTTAMMVFIAALLTPDKLERGFFLSWMRLRLNAMFRQRPDFSLGLEHFTREMGLIFELSNLSPGSNSDGMLCLPAVAADLLLDGLPLELLDGAASTIPLQWVGSVMSEVDRRLPQDSRLRVLTVLGLHTSRNAAVLSALLGVTFPVGCSQHVRGAFMLLLGVPENLRKDLACNYLLLINTEGLMGPGTVQEEDSEMHDNELATLVTGLSNVTIVNLPAEGEVEMQDTLRIVVNALLRVKETGRMPVCQVIAQGNGLDTKLLLSQLGQVTQILAARENNLAAPGFGSLQVYEASSKQCLQGPWQNTHPMAPVSHEYSEVVIDLKQSLLDTLRKCATNTPSTNLMGFMERVRSLWETVLFEKFPFELKNMEVGEAFYDFCTEFFHWEQASLGHMESWVGGVDERILAFKGAPAEMGDGNKHESLEDLLSVLKTEAAAEVESEAEKVLSRLEECFSKVNGYSSWMENYRANFTSSVGALKEQMAREVTAKMETAMERLGTAAKTRDFHAELELAKSVRLQSILEQHKVSEALLEDKQLEEEFDQVWSETVSKLDLKPLETQDIASQVIQQLRENLSNRHIRKHLEKLPDVATSEVSMFKVDEEHFGYRSRLKQMFTEENRTLAQGLADKIIEECNKYVLRKKLLKTDYLDSYTKELLEIVDRAFVSKGFDIRSRFEVELKVHVCASAARSFQEMHQSFTKERDPLTRLEETRDPHFWEFLYEYRKRDQCRKAARAFTALCLKPTALDYIYGPLGSLIQEQMLSGDGGERYRSPRAFHFELLRELLMEDSFKSFLEYLLSHESYIRRRIQDCMLAHLSGMGALEGWRQQRLGQIWERMETAVRQGGAGWSGPRRDVRLLLERVCNNLEGPGEVTIRRDALQGPLFHVITQGDKFVKYLEESMAEMLRSLEQEFSQARDGTNAIADALQALPIKPQDQLYLRVRGCEERCPFCKAPCEAVEGEHTVHRALMHRPKGLVSYTCTISTCLSHTTCSSDITGKNLFKNRDTDGQSLHYRDYRSVYPNWSIPAEAPGNHGTSVYWMYVLVRHNNRFAQEYQCEPAQLPAEWVSITQREAIQSLKEAFDIE</sequence>
<evidence type="ECO:0000259" key="4">
    <source>
        <dbReference type="PROSITE" id="PS51717"/>
    </source>
</evidence>